<evidence type="ECO:0000256" key="2">
    <source>
        <dbReference type="SAM" id="MobiDB-lite"/>
    </source>
</evidence>
<dbReference type="Pfam" id="PF04082">
    <property type="entry name" value="Fungal_trans"/>
    <property type="match status" value="1"/>
</dbReference>
<dbReference type="Proteomes" id="UP000693738">
    <property type="component" value="Unassembled WGS sequence"/>
</dbReference>
<sequence length="575" mass="65019">MPEQDAAAILLRIRAGVDASSILSRVKEGHLLMQLSLTGETRRRRALDEDGQNRELNYNFNSQPQPSDEDNQHPENRETEFATTYSVPYHAARMVEPIVDKLEAKPWTQVISDNRLFRKLICSYFLYPHPCGPFVQKDLFLEDMEAGRTDFCSSLLVNAVLSIAAQTCLEIPNRSKIWLPESLTYKFLAEARRLWDLASMKKASIPTIQAALILSYTMTNNGMDEVGSLYAKRACEMGKELDLFGPEKYSTNLGKARVFTAWGIFSWQANFDFAFFRPPYLPYPPQIPLPDATVDPLWYGEVWVQYPDDPIKYPLHVGSKLEAETSFNMIRNEMGARLYGVYGMASTNVLTLDDITYFKNKLDEWRDNLPEVLQPRKLAFPLHLTLHVTYQQLVISFAQLIVNSYGMSNPEILKLYGGKTTESVINEAKVMLETVVRLYYARHNFEFFDPWMAFALTVLGNMIIADLAKISSTDPRIASGYRSSLILAAQGLNKQGLNFHVSRLLAVQLQGAMDPMDLQLVQTHATAAGIEEDEKALILEQSHSLWPLPGVTGINEDPDKTRLKNLVAGVDSLEL</sequence>
<reference evidence="4" key="1">
    <citation type="submission" date="2021-05" db="EMBL/GenBank/DDBJ databases">
        <authorList>
            <person name="Khan N."/>
        </authorList>
    </citation>
    <scope>NUCLEOTIDE SEQUENCE</scope>
</reference>
<evidence type="ECO:0000313" key="5">
    <source>
        <dbReference type="Proteomes" id="UP000693738"/>
    </source>
</evidence>
<protein>
    <recommendedName>
        <fullName evidence="3">Xylanolytic transcriptional activator regulatory domain-containing protein</fullName>
    </recommendedName>
</protein>
<dbReference type="InterPro" id="IPR053187">
    <property type="entry name" value="Notoamide_regulator"/>
</dbReference>
<feature type="compositionally biased region" description="Polar residues" evidence="2">
    <location>
        <begin position="54"/>
        <end position="66"/>
    </location>
</feature>
<dbReference type="PANTHER" id="PTHR47256:SF1">
    <property type="entry name" value="ZN(II)2CYS6 TRANSCRIPTION FACTOR (EUROFUNG)"/>
    <property type="match status" value="1"/>
</dbReference>
<dbReference type="InterPro" id="IPR007219">
    <property type="entry name" value="XnlR_reg_dom"/>
</dbReference>
<organism evidence="4 5">
    <name type="scientific">Fusarium equiseti</name>
    <name type="common">Fusarium scirpi</name>
    <dbReference type="NCBI Taxonomy" id="61235"/>
    <lineage>
        <taxon>Eukaryota</taxon>
        <taxon>Fungi</taxon>
        <taxon>Dikarya</taxon>
        <taxon>Ascomycota</taxon>
        <taxon>Pezizomycotina</taxon>
        <taxon>Sordariomycetes</taxon>
        <taxon>Hypocreomycetidae</taxon>
        <taxon>Hypocreales</taxon>
        <taxon>Nectriaceae</taxon>
        <taxon>Fusarium</taxon>
        <taxon>Fusarium incarnatum-equiseti species complex</taxon>
    </lineage>
</organism>
<evidence type="ECO:0000313" key="4">
    <source>
        <dbReference type="EMBL" id="CAG7564479.1"/>
    </source>
</evidence>
<dbReference type="AlphaFoldDB" id="A0A8J2JFG1"/>
<dbReference type="EMBL" id="CAJSTJ010000167">
    <property type="protein sequence ID" value="CAG7564479.1"/>
    <property type="molecule type" value="Genomic_DNA"/>
</dbReference>
<proteinExistence type="predicted"/>
<gene>
    <name evidence="4" type="ORF">FEQUK3_LOCUS10234</name>
</gene>
<accession>A0A8J2JFG1</accession>
<dbReference type="GO" id="GO:0003677">
    <property type="term" value="F:DNA binding"/>
    <property type="evidence" value="ECO:0007669"/>
    <property type="project" value="InterPro"/>
</dbReference>
<dbReference type="PANTHER" id="PTHR47256">
    <property type="entry name" value="ZN(II)2CYS6 TRANSCRIPTION FACTOR (EUROFUNG)-RELATED"/>
    <property type="match status" value="1"/>
</dbReference>
<keyword evidence="1" id="KW-0539">Nucleus</keyword>
<dbReference type="CDD" id="cd12148">
    <property type="entry name" value="fungal_TF_MHR"/>
    <property type="match status" value="1"/>
</dbReference>
<evidence type="ECO:0000256" key="1">
    <source>
        <dbReference type="ARBA" id="ARBA00023242"/>
    </source>
</evidence>
<dbReference type="GO" id="GO:0006351">
    <property type="term" value="P:DNA-templated transcription"/>
    <property type="evidence" value="ECO:0007669"/>
    <property type="project" value="InterPro"/>
</dbReference>
<name>A0A8J2JFG1_FUSEQ</name>
<feature type="region of interest" description="Disordered" evidence="2">
    <location>
        <begin position="48"/>
        <end position="78"/>
    </location>
</feature>
<feature type="domain" description="Xylanolytic transcriptional activator regulatory" evidence="3">
    <location>
        <begin position="123"/>
        <end position="268"/>
    </location>
</feature>
<dbReference type="GO" id="GO:0008270">
    <property type="term" value="F:zinc ion binding"/>
    <property type="evidence" value="ECO:0007669"/>
    <property type="project" value="InterPro"/>
</dbReference>
<comment type="caution">
    <text evidence="4">The sequence shown here is derived from an EMBL/GenBank/DDBJ whole genome shotgun (WGS) entry which is preliminary data.</text>
</comment>
<evidence type="ECO:0000259" key="3">
    <source>
        <dbReference type="Pfam" id="PF04082"/>
    </source>
</evidence>